<evidence type="ECO:0000313" key="2">
    <source>
        <dbReference type="Proteomes" id="UP001271640"/>
    </source>
</evidence>
<dbReference type="Proteomes" id="UP001271640">
    <property type="component" value="Unassembled WGS sequence"/>
</dbReference>
<name>A0ABU4SNE2_9GAMM</name>
<dbReference type="Gene3D" id="3.20.20.70">
    <property type="entry name" value="Aldolase class I"/>
    <property type="match status" value="1"/>
</dbReference>
<proteinExistence type="predicted"/>
<gene>
    <name evidence="1" type="ORF">FE394_13420</name>
</gene>
<dbReference type="EMBL" id="VCDP01000053">
    <property type="protein sequence ID" value="MDX8000173.1"/>
    <property type="molecule type" value="Genomic_DNA"/>
</dbReference>
<accession>A0ABU4SNE2</accession>
<reference evidence="2" key="1">
    <citation type="journal article" date="2024" name="Toxins">
        <title>Genome Sequence Analysis of Native Xenorhabdus Strains Isolated from Entomopathogenic Nematodes in Argentina.</title>
        <authorList>
            <person name="Palma L."/>
            <person name="Frizzo L."/>
            <person name="Kaiser S."/>
            <person name="Berry C."/>
            <person name="Caballero P."/>
            <person name="Bode H.B."/>
            <person name="Del Valle E.E."/>
        </authorList>
    </citation>
    <scope>NUCLEOTIDE SEQUENCE [LARGE SCALE GENOMIC DNA]</scope>
    <source>
        <strain evidence="2">Reich</strain>
    </source>
</reference>
<sequence>MPQIIACGGSWMVSSQMIRDKDWKKIGKLAREKVELVNIYL</sequence>
<organism evidence="1 2">
    <name type="scientific">Xenorhabdus littoralis</name>
    <dbReference type="NCBI Taxonomy" id="2582835"/>
    <lineage>
        <taxon>Bacteria</taxon>
        <taxon>Pseudomonadati</taxon>
        <taxon>Pseudomonadota</taxon>
        <taxon>Gammaproteobacteria</taxon>
        <taxon>Enterobacterales</taxon>
        <taxon>Morganellaceae</taxon>
        <taxon>Xenorhabdus</taxon>
    </lineage>
</organism>
<protein>
    <submittedName>
        <fullName evidence="1">Uncharacterized protein</fullName>
    </submittedName>
</protein>
<dbReference type="InterPro" id="IPR013785">
    <property type="entry name" value="Aldolase_TIM"/>
</dbReference>
<comment type="caution">
    <text evidence="1">The sequence shown here is derived from an EMBL/GenBank/DDBJ whole genome shotgun (WGS) entry which is preliminary data.</text>
</comment>
<keyword evidence="2" id="KW-1185">Reference proteome</keyword>
<evidence type="ECO:0000313" key="1">
    <source>
        <dbReference type="EMBL" id="MDX8000173.1"/>
    </source>
</evidence>